<keyword evidence="2" id="KW-1185">Reference proteome</keyword>
<dbReference type="EMBL" id="JAATEP010000092">
    <property type="protein sequence ID" value="NJP98459.1"/>
    <property type="molecule type" value="Genomic_DNA"/>
</dbReference>
<organism evidence="1 2">
    <name type="scientific">Nonomuraea composti</name>
    <dbReference type="NCBI Taxonomy" id="2720023"/>
    <lineage>
        <taxon>Bacteria</taxon>
        <taxon>Bacillati</taxon>
        <taxon>Actinomycetota</taxon>
        <taxon>Actinomycetes</taxon>
        <taxon>Streptosporangiales</taxon>
        <taxon>Streptosporangiaceae</taxon>
        <taxon>Nonomuraea</taxon>
    </lineage>
</organism>
<evidence type="ECO:0008006" key="3">
    <source>
        <dbReference type="Google" id="ProtNLM"/>
    </source>
</evidence>
<reference evidence="1 2" key="1">
    <citation type="submission" date="2020-03" db="EMBL/GenBank/DDBJ databases">
        <title>WGS of actinomycetes isolated from Thailand.</title>
        <authorList>
            <person name="Thawai C."/>
        </authorList>
    </citation>
    <scope>NUCLEOTIDE SEQUENCE [LARGE SCALE GENOMIC DNA]</scope>
    <source>
        <strain evidence="1 2">FMUSA5-5</strain>
    </source>
</reference>
<evidence type="ECO:0000313" key="2">
    <source>
        <dbReference type="Proteomes" id="UP000696294"/>
    </source>
</evidence>
<proteinExistence type="predicted"/>
<dbReference type="Proteomes" id="UP000696294">
    <property type="component" value="Unassembled WGS sequence"/>
</dbReference>
<dbReference type="RefSeq" id="WP_168021773.1">
    <property type="nucleotide sequence ID" value="NZ_JAATEP010000092.1"/>
</dbReference>
<comment type="caution">
    <text evidence="1">The sequence shown here is derived from an EMBL/GenBank/DDBJ whole genome shotgun (WGS) entry which is preliminary data.</text>
</comment>
<sequence length="470" mass="52219">MIRSPHDRPYSARLITPPRRDLQGGFSPARLLIQAARLSWEIRGILQLINGMRLNLSEELQVHSEASDMLLDAAHATAVMEARLPLAPAWGSGPPRSRSIFAQARQAGSDPAQVCADVLPQRPRIDPQVLADLHAALHDDPDPDAQCVGTTLKRERCTKTIVRGIGAKHCSVHLTSAERYSRDRLRVAQDRHVQALHDALADQRLDLVDSWIQRYGHRPHRVELPTLPTRTRGTPPVDERAGVQSGLQEQPLIALHDTGWPQLCPRSAEIITALMARPQATTTQLAEAAAAQSPHRWASAEQWLESSIWDGIQPPDFALPAPEERPELDEHPFVQVLRRQLEDGHHEWRHWHSSFAVLVEACDDPPVDTMAELLAFWQDIGILTTSDRSAHDPLWSVPPSPPSPWRVLFTRGHLVPPRLLASALDCLLLDSSVPVDPDLPPREVFNLIVTPSAHDNYNTDMAASLVTTTA</sequence>
<gene>
    <name evidence="1" type="ORF">HCN51_55105</name>
</gene>
<accession>A0ABX1BPD8</accession>
<name>A0ABX1BPD8_9ACTN</name>
<protein>
    <recommendedName>
        <fullName evidence="3">DUF222 domain-containing protein</fullName>
    </recommendedName>
</protein>
<evidence type="ECO:0000313" key="1">
    <source>
        <dbReference type="EMBL" id="NJP98459.1"/>
    </source>
</evidence>